<dbReference type="Pfam" id="PF04246">
    <property type="entry name" value="RseC_MucC"/>
    <property type="match status" value="1"/>
</dbReference>
<keyword evidence="1" id="KW-0472">Membrane</keyword>
<dbReference type="PANTHER" id="PTHR35867">
    <property type="entry name" value="PROTEIN RSEC"/>
    <property type="match status" value="1"/>
</dbReference>
<keyword evidence="1" id="KW-1133">Transmembrane helix</keyword>
<evidence type="ECO:0000313" key="3">
    <source>
        <dbReference type="Proteomes" id="UP000244441"/>
    </source>
</evidence>
<dbReference type="Proteomes" id="UP000244441">
    <property type="component" value="Chromosome"/>
</dbReference>
<accession>A0A2S0VS67</accession>
<gene>
    <name evidence="2" type="ORF">C2869_11725</name>
</gene>
<keyword evidence="1" id="KW-0812">Transmembrane</keyword>
<protein>
    <submittedName>
        <fullName evidence="2">Uncharacterized protein</fullName>
    </submittedName>
</protein>
<dbReference type="RefSeq" id="WP_108603110.1">
    <property type="nucleotide sequence ID" value="NZ_CP026604.1"/>
</dbReference>
<evidence type="ECO:0000256" key="1">
    <source>
        <dbReference type="SAM" id="Phobius"/>
    </source>
</evidence>
<dbReference type="PANTHER" id="PTHR35867:SF1">
    <property type="entry name" value="PROTEIN RSEC"/>
    <property type="match status" value="1"/>
</dbReference>
<dbReference type="PIRSF" id="PIRSF004923">
    <property type="entry name" value="RseC"/>
    <property type="match status" value="1"/>
</dbReference>
<feature type="transmembrane region" description="Helical" evidence="1">
    <location>
        <begin position="80"/>
        <end position="99"/>
    </location>
</feature>
<evidence type="ECO:0000313" key="2">
    <source>
        <dbReference type="EMBL" id="AWB67061.1"/>
    </source>
</evidence>
<keyword evidence="3" id="KW-1185">Reference proteome</keyword>
<feature type="transmembrane region" description="Helical" evidence="1">
    <location>
        <begin position="105"/>
        <end position="122"/>
    </location>
</feature>
<dbReference type="InterPro" id="IPR026268">
    <property type="entry name" value="RseC"/>
</dbReference>
<dbReference type="EMBL" id="CP026604">
    <property type="protein sequence ID" value="AWB67061.1"/>
    <property type="molecule type" value="Genomic_DNA"/>
</dbReference>
<dbReference type="AlphaFoldDB" id="A0A2S0VS67"/>
<proteinExistence type="predicted"/>
<dbReference type="OrthoDB" id="9795854at2"/>
<dbReference type="KEGG" id="cate:C2869_11725"/>
<dbReference type="InterPro" id="IPR007359">
    <property type="entry name" value="SigmaE_reg_RseC_MucC"/>
</dbReference>
<name>A0A2S0VS67_9ALTE</name>
<reference evidence="2 3" key="1">
    <citation type="submission" date="2018-01" db="EMBL/GenBank/DDBJ databases">
        <title>Genome sequence of a Cantenovulum-like bacteria.</title>
        <authorList>
            <person name="Tan W.R."/>
            <person name="Lau N.-S."/>
            <person name="Go F."/>
            <person name="Amirul A.-A.A."/>
        </authorList>
    </citation>
    <scope>NUCLEOTIDE SEQUENCE [LARGE SCALE GENOMIC DNA]</scope>
    <source>
        <strain evidence="2 3">CCB-QB4</strain>
    </source>
</reference>
<organism evidence="2 3">
    <name type="scientific">Saccharobesus litoralis</name>
    <dbReference type="NCBI Taxonomy" id="2172099"/>
    <lineage>
        <taxon>Bacteria</taxon>
        <taxon>Pseudomonadati</taxon>
        <taxon>Pseudomonadota</taxon>
        <taxon>Gammaproteobacteria</taxon>
        <taxon>Alteromonadales</taxon>
        <taxon>Alteromonadaceae</taxon>
        <taxon>Saccharobesus</taxon>
    </lineage>
</organism>
<sequence length="149" mass="16468">MLYENATFIERIDKHTIWVETQIKTSCNACQHNSECGTGVIAKSLTPKSNRVKALCSHTLAPKQQVVLQVSEQNMLAGAFVLYGLPLIMMILLMLAIEWLLQNELASIVAGFIGLALGLFMAKGISKKFNPYPQVVEQPNTSIFTCIEP</sequence>